<dbReference type="Pfam" id="PF03746">
    <property type="entry name" value="LamB_YcsF"/>
    <property type="match status" value="1"/>
</dbReference>
<dbReference type="CDD" id="cd10787">
    <property type="entry name" value="LamB_YcsF_like"/>
    <property type="match status" value="1"/>
</dbReference>
<comment type="caution">
    <text evidence="2">The sequence shown here is derived from an EMBL/GenBank/DDBJ whole genome shotgun (WGS) entry which is preliminary data.</text>
</comment>
<keyword evidence="1" id="KW-0067">ATP-binding</keyword>
<dbReference type="GO" id="GO:0017168">
    <property type="term" value="F:5-oxoprolinase (ATP-hydrolyzing) activity"/>
    <property type="evidence" value="ECO:0007669"/>
    <property type="project" value="UniProtKB-UniRule"/>
</dbReference>
<name>A0A2T5BEZ6_MYCDI</name>
<dbReference type="PANTHER" id="PTHR30292">
    <property type="entry name" value="UNCHARACTERIZED PROTEIN YBGL-RELATED"/>
    <property type="match status" value="1"/>
</dbReference>
<dbReference type="NCBIfam" id="NF003814">
    <property type="entry name" value="PRK05406.1-3"/>
    <property type="match status" value="1"/>
</dbReference>
<dbReference type="SUPFAM" id="SSF88713">
    <property type="entry name" value="Glycoside hydrolase/deacetylase"/>
    <property type="match status" value="1"/>
</dbReference>
<dbReference type="GO" id="GO:0005975">
    <property type="term" value="P:carbohydrate metabolic process"/>
    <property type="evidence" value="ECO:0007669"/>
    <property type="project" value="InterPro"/>
</dbReference>
<comment type="function">
    <text evidence="1">Catalyzes the cleavage of 5-oxoproline to form L-glutamate coupled to the hydrolysis of ATP to ADP and inorganic phosphate.</text>
</comment>
<protein>
    <recommendedName>
        <fullName evidence="1">5-oxoprolinase subunit A</fullName>
        <shortName evidence="1">5-OPase subunit A</shortName>
        <ecNumber evidence="1">3.5.2.9</ecNumber>
    </recommendedName>
    <alternativeName>
        <fullName evidence="1">5-oxoprolinase (ATP-hydrolyzing) subunit A</fullName>
    </alternativeName>
</protein>
<reference evidence="2 3" key="1">
    <citation type="submission" date="2018-04" db="EMBL/GenBank/DDBJ databases">
        <title>Genomic Encyclopedia of Type Strains, Phase IV (KMG-IV): sequencing the most valuable type-strain genomes for metagenomic binning, comparative biology and taxonomic classification.</title>
        <authorList>
            <person name="Goeker M."/>
        </authorList>
    </citation>
    <scope>NUCLEOTIDE SEQUENCE [LARGE SCALE GENOMIC DNA]</scope>
    <source>
        <strain evidence="2 3">DSM 7138</strain>
    </source>
</reference>
<dbReference type="RefSeq" id="WP_108001825.1">
    <property type="nucleotide sequence ID" value="NZ_JBHEEX010000001.1"/>
</dbReference>
<dbReference type="GO" id="GO:0005524">
    <property type="term" value="F:ATP binding"/>
    <property type="evidence" value="ECO:0007669"/>
    <property type="project" value="UniProtKB-UniRule"/>
</dbReference>
<dbReference type="AlphaFoldDB" id="A0A2T5BEZ6"/>
<accession>A0A2T5BEZ6</accession>
<comment type="catalytic activity">
    <reaction evidence="1">
        <text>5-oxo-L-proline + ATP + 2 H2O = L-glutamate + ADP + phosphate + H(+)</text>
        <dbReference type="Rhea" id="RHEA:10348"/>
        <dbReference type="ChEBI" id="CHEBI:15377"/>
        <dbReference type="ChEBI" id="CHEBI:15378"/>
        <dbReference type="ChEBI" id="CHEBI:29985"/>
        <dbReference type="ChEBI" id="CHEBI:30616"/>
        <dbReference type="ChEBI" id="CHEBI:43474"/>
        <dbReference type="ChEBI" id="CHEBI:58402"/>
        <dbReference type="ChEBI" id="CHEBI:456216"/>
        <dbReference type="EC" id="3.5.2.9"/>
    </reaction>
</comment>
<proteinExistence type="inferred from homology"/>
<dbReference type="HAMAP" id="MF_00691">
    <property type="entry name" value="PxpA"/>
    <property type="match status" value="1"/>
</dbReference>
<keyword evidence="3" id="KW-1185">Reference proteome</keyword>
<dbReference type="Gene3D" id="3.20.20.370">
    <property type="entry name" value="Glycoside hydrolase/deacetylase"/>
    <property type="match status" value="1"/>
</dbReference>
<keyword evidence="1" id="KW-0547">Nucleotide-binding</keyword>
<comment type="subunit">
    <text evidence="1">Forms a complex composed of PxpA, PxpB and PxpC.</text>
</comment>
<dbReference type="EC" id="3.5.2.9" evidence="1"/>
<keyword evidence="1" id="KW-0378">Hydrolase</keyword>
<dbReference type="PANTHER" id="PTHR30292:SF0">
    <property type="entry name" value="5-OXOPROLINASE SUBUNIT A"/>
    <property type="match status" value="1"/>
</dbReference>
<sequence length="257" mass="27007">MSDSTLSVDLNSDMAEGFGAYRMGDDEAILRIVTSANIACGFHGGDPEIMASTFALARERGVAVGAHPGFPDLWGFGRRNIPFSAGEIERLVAYQIGAAQALSAYAGHPITHVKAHGALGNLTQQNAEVAMAVNRAIKAVDPSLVCLVIALGHQQRQAAEMGLTTASEIFADRAYTDEGHLVHRSQPGAVIHDAGEAAARVVRMVRAGAIETVTGKAIETPIDSICVHSDTPAAVTIARTVRDALEADGIAVRNFLK</sequence>
<evidence type="ECO:0000313" key="3">
    <source>
        <dbReference type="Proteomes" id="UP000241247"/>
    </source>
</evidence>
<evidence type="ECO:0000313" key="2">
    <source>
        <dbReference type="EMBL" id="PTM97559.1"/>
    </source>
</evidence>
<dbReference type="InterPro" id="IPR005501">
    <property type="entry name" value="LamB/YcsF/PxpA-like"/>
</dbReference>
<dbReference type="NCBIfam" id="NF003816">
    <property type="entry name" value="PRK05406.1-5"/>
    <property type="match status" value="1"/>
</dbReference>
<dbReference type="OrthoDB" id="9773478at2"/>
<evidence type="ECO:0000256" key="1">
    <source>
        <dbReference type="HAMAP-Rule" id="MF_00691"/>
    </source>
</evidence>
<gene>
    <name evidence="1" type="primary">pxpA</name>
    <name evidence="2" type="ORF">C7449_102433</name>
</gene>
<dbReference type="Proteomes" id="UP000241247">
    <property type="component" value="Unassembled WGS sequence"/>
</dbReference>
<dbReference type="EMBL" id="PZZZ01000002">
    <property type="protein sequence ID" value="PTM97559.1"/>
    <property type="molecule type" value="Genomic_DNA"/>
</dbReference>
<comment type="similarity">
    <text evidence="1">Belongs to the LamB/PxpA family.</text>
</comment>
<organism evidence="2 3">
    <name type="scientific">Mycoplana dimorpha</name>
    <dbReference type="NCBI Taxonomy" id="28320"/>
    <lineage>
        <taxon>Bacteria</taxon>
        <taxon>Pseudomonadati</taxon>
        <taxon>Pseudomonadota</taxon>
        <taxon>Alphaproteobacteria</taxon>
        <taxon>Hyphomicrobiales</taxon>
        <taxon>Rhizobiaceae</taxon>
        <taxon>Mycoplana</taxon>
    </lineage>
</organism>
<dbReference type="InterPro" id="IPR011330">
    <property type="entry name" value="Glyco_hydro/deAcase_b/a-brl"/>
</dbReference>